<dbReference type="InterPro" id="IPR014710">
    <property type="entry name" value="RmlC-like_jellyroll"/>
</dbReference>
<evidence type="ECO:0000313" key="1">
    <source>
        <dbReference type="EMBL" id="MVM32832.1"/>
    </source>
</evidence>
<name>A0A7K1SGA2_9BACT</name>
<dbReference type="AlphaFoldDB" id="A0A7K1SGA2"/>
<evidence type="ECO:0000313" key="2">
    <source>
        <dbReference type="Proteomes" id="UP000436006"/>
    </source>
</evidence>
<dbReference type="InterPro" id="IPR047263">
    <property type="entry name" value="HNL-like_cupin"/>
</dbReference>
<dbReference type="EMBL" id="WPIN01000008">
    <property type="protein sequence ID" value="MVM32832.1"/>
    <property type="molecule type" value="Genomic_DNA"/>
</dbReference>
<keyword evidence="2" id="KW-1185">Reference proteome</keyword>
<gene>
    <name evidence="1" type="ORF">GO755_22515</name>
</gene>
<sequence>MEKQAQNKDIPEGYQLGAVQYFSGNVYVKSLVVPDDITNCSVADVLFEPGVINNWHIHPANQILMVKEGVCYYQEEGQPLQKFQVGEVVNILPGIKHWHGASPDGRMIHTAININTEKGIVTWLEPVASPK</sequence>
<dbReference type="Gene3D" id="2.60.120.10">
    <property type="entry name" value="Jelly Rolls"/>
    <property type="match status" value="1"/>
</dbReference>
<dbReference type="SUPFAM" id="SSF51182">
    <property type="entry name" value="RmlC-like cupins"/>
    <property type="match status" value="1"/>
</dbReference>
<comment type="caution">
    <text evidence="1">The sequence shown here is derived from an EMBL/GenBank/DDBJ whole genome shotgun (WGS) entry which is preliminary data.</text>
</comment>
<reference evidence="1 2" key="1">
    <citation type="submission" date="2019-12" db="EMBL/GenBank/DDBJ databases">
        <title>Spirosoma sp. HMF4905 genome sequencing and assembly.</title>
        <authorList>
            <person name="Kang H."/>
            <person name="Cha I."/>
            <person name="Kim H."/>
            <person name="Joh K."/>
        </authorList>
    </citation>
    <scope>NUCLEOTIDE SEQUENCE [LARGE SCALE GENOMIC DNA]</scope>
    <source>
        <strain evidence="1 2">HMF4905</strain>
    </source>
</reference>
<organism evidence="1 2">
    <name type="scientific">Spirosoma arboris</name>
    <dbReference type="NCBI Taxonomy" id="2682092"/>
    <lineage>
        <taxon>Bacteria</taxon>
        <taxon>Pseudomonadati</taxon>
        <taxon>Bacteroidota</taxon>
        <taxon>Cytophagia</taxon>
        <taxon>Cytophagales</taxon>
        <taxon>Cytophagaceae</taxon>
        <taxon>Spirosoma</taxon>
    </lineage>
</organism>
<dbReference type="InterPro" id="IPR011051">
    <property type="entry name" value="RmlC_Cupin_sf"/>
</dbReference>
<dbReference type="Proteomes" id="UP000436006">
    <property type="component" value="Unassembled WGS sequence"/>
</dbReference>
<protein>
    <submittedName>
        <fullName evidence="1">Cupin domain-containing protein</fullName>
    </submittedName>
</protein>
<proteinExistence type="predicted"/>
<dbReference type="RefSeq" id="WP_157587537.1">
    <property type="nucleotide sequence ID" value="NZ_WPIN01000008.1"/>
</dbReference>
<dbReference type="PANTHER" id="PTHR43698:SF1">
    <property type="entry name" value="BLL4564 PROTEIN"/>
    <property type="match status" value="1"/>
</dbReference>
<accession>A0A7K1SGA2</accession>
<dbReference type="PANTHER" id="PTHR43698">
    <property type="entry name" value="RIBD C-TERMINAL DOMAIN CONTAINING PROTEIN"/>
    <property type="match status" value="1"/>
</dbReference>
<dbReference type="CDD" id="cd02233">
    <property type="entry name" value="cupin_HNL-like"/>
    <property type="match status" value="1"/>
</dbReference>